<dbReference type="AlphaFoldDB" id="A0A370I7X4"/>
<protein>
    <recommendedName>
        <fullName evidence="4">YbaB/EbfC DNA-binding family protein</fullName>
    </recommendedName>
</protein>
<comment type="caution">
    <text evidence="2">The sequence shown here is derived from an EMBL/GenBank/DDBJ whole genome shotgun (WGS) entry which is preliminary data.</text>
</comment>
<organism evidence="2 3">
    <name type="scientific">Nocardia pseudobrasiliensis</name>
    <dbReference type="NCBI Taxonomy" id="45979"/>
    <lineage>
        <taxon>Bacteria</taxon>
        <taxon>Bacillati</taxon>
        <taxon>Actinomycetota</taxon>
        <taxon>Actinomycetes</taxon>
        <taxon>Mycobacteriales</taxon>
        <taxon>Nocardiaceae</taxon>
        <taxon>Nocardia</taxon>
    </lineage>
</organism>
<feature type="compositionally biased region" description="Basic and acidic residues" evidence="1">
    <location>
        <begin position="94"/>
        <end position="114"/>
    </location>
</feature>
<dbReference type="EMBL" id="QQBC01000004">
    <property type="protein sequence ID" value="RDI66823.1"/>
    <property type="molecule type" value="Genomic_DNA"/>
</dbReference>
<evidence type="ECO:0008006" key="4">
    <source>
        <dbReference type="Google" id="ProtNLM"/>
    </source>
</evidence>
<feature type="region of interest" description="Disordered" evidence="1">
    <location>
        <begin position="88"/>
        <end position="114"/>
    </location>
</feature>
<evidence type="ECO:0000313" key="3">
    <source>
        <dbReference type="Proteomes" id="UP000254869"/>
    </source>
</evidence>
<dbReference type="Proteomes" id="UP000254869">
    <property type="component" value="Unassembled WGS sequence"/>
</dbReference>
<gene>
    <name evidence="2" type="ORF">DFR76_104576</name>
</gene>
<reference evidence="2 3" key="1">
    <citation type="submission" date="2018-07" db="EMBL/GenBank/DDBJ databases">
        <title>Genomic Encyclopedia of Type Strains, Phase IV (KMG-IV): sequencing the most valuable type-strain genomes for metagenomic binning, comparative biology and taxonomic classification.</title>
        <authorList>
            <person name="Goeker M."/>
        </authorList>
    </citation>
    <scope>NUCLEOTIDE SEQUENCE [LARGE SCALE GENOMIC DNA]</scope>
    <source>
        <strain evidence="2 3">DSM 44290</strain>
    </source>
</reference>
<sequence>MHPRENEFEELGVKVQRAHYALQQVRGVGVVKGVRVVVDAENRLLSVTVDDEDVILAAYQAAINDKQPKVDDAMRELRADSRFEAVSTFTEANSAREDADRARRQREREEAEDRFFEERNRRGWFDQH</sequence>
<keyword evidence="3" id="KW-1185">Reference proteome</keyword>
<evidence type="ECO:0000256" key="1">
    <source>
        <dbReference type="SAM" id="MobiDB-lite"/>
    </source>
</evidence>
<proteinExistence type="predicted"/>
<name>A0A370I7X4_9NOCA</name>
<dbReference type="RefSeq" id="WP_067994545.1">
    <property type="nucleotide sequence ID" value="NZ_QQBC01000004.1"/>
</dbReference>
<evidence type="ECO:0000313" key="2">
    <source>
        <dbReference type="EMBL" id="RDI66823.1"/>
    </source>
</evidence>
<accession>A0A370I7X4</accession>